<dbReference type="PANTHER" id="PTHR37984:SF5">
    <property type="entry name" value="PROTEIN NYNRIN-LIKE"/>
    <property type="match status" value="1"/>
</dbReference>
<dbReference type="CDD" id="cd00303">
    <property type="entry name" value="retropepsin_like"/>
    <property type="match status" value="1"/>
</dbReference>
<evidence type="ECO:0000256" key="8">
    <source>
        <dbReference type="SAM" id="MobiDB-lite"/>
    </source>
</evidence>
<dbReference type="FunFam" id="3.30.70.270:FF:000020">
    <property type="entry name" value="Transposon Tf2-6 polyprotein-like Protein"/>
    <property type="match status" value="1"/>
</dbReference>
<feature type="compositionally biased region" description="Polar residues" evidence="8">
    <location>
        <begin position="1949"/>
        <end position="1961"/>
    </location>
</feature>
<dbReference type="Gene3D" id="1.10.340.70">
    <property type="match status" value="1"/>
</dbReference>
<feature type="region of interest" description="Disordered" evidence="8">
    <location>
        <begin position="473"/>
        <end position="505"/>
    </location>
</feature>
<dbReference type="InterPro" id="IPR001584">
    <property type="entry name" value="Integrase_cat-core"/>
</dbReference>
<dbReference type="GO" id="GO:0016787">
    <property type="term" value="F:hydrolase activity"/>
    <property type="evidence" value="ECO:0007669"/>
    <property type="project" value="UniProtKB-KW"/>
</dbReference>
<feature type="compositionally biased region" description="Low complexity" evidence="8">
    <location>
        <begin position="2403"/>
        <end position="2423"/>
    </location>
</feature>
<dbReference type="Pfam" id="PF03732">
    <property type="entry name" value="Retrotrans_gag"/>
    <property type="match status" value="1"/>
</dbReference>
<feature type="region of interest" description="Disordered" evidence="8">
    <location>
        <begin position="2401"/>
        <end position="2423"/>
    </location>
</feature>
<reference evidence="10" key="1">
    <citation type="submission" date="2023-03" db="EMBL/GenBank/DDBJ databases">
        <title>Chromosome-scale reference genome and RAD-based genetic map of yellow starthistle (Centaurea solstitialis) reveal putative structural variation and QTLs associated with invader traits.</title>
        <authorList>
            <person name="Reatini B."/>
            <person name="Cang F.A."/>
            <person name="Jiang Q."/>
            <person name="Mckibben M.T.W."/>
            <person name="Barker M.S."/>
            <person name="Rieseberg L.H."/>
            <person name="Dlugosch K.M."/>
        </authorList>
    </citation>
    <scope>NUCLEOTIDE SEQUENCE</scope>
    <source>
        <strain evidence="10">CAN-66</strain>
        <tissue evidence="10">Leaf</tissue>
    </source>
</reference>
<dbReference type="PANTHER" id="PTHR37984">
    <property type="entry name" value="PROTEIN CBG26694"/>
    <property type="match status" value="1"/>
</dbReference>
<name>A0AA38WFG1_9ASTR</name>
<keyword evidence="11" id="KW-1185">Reference proteome</keyword>
<keyword evidence="6" id="KW-0378">Hydrolase</keyword>
<keyword evidence="5" id="KW-0255">Endonuclease</keyword>
<accession>A0AA38WFG1</accession>
<dbReference type="GO" id="GO:0003964">
    <property type="term" value="F:RNA-directed DNA polymerase activity"/>
    <property type="evidence" value="ECO:0007669"/>
    <property type="project" value="UniProtKB-KW"/>
</dbReference>
<dbReference type="InterPro" id="IPR043502">
    <property type="entry name" value="DNA/RNA_pol_sf"/>
</dbReference>
<dbReference type="GO" id="GO:0015074">
    <property type="term" value="P:DNA integration"/>
    <property type="evidence" value="ECO:0007669"/>
    <property type="project" value="InterPro"/>
</dbReference>
<dbReference type="Pfam" id="PF20167">
    <property type="entry name" value="Transposase_32"/>
    <property type="match status" value="1"/>
</dbReference>
<dbReference type="Gene3D" id="3.30.420.10">
    <property type="entry name" value="Ribonuclease H-like superfamily/Ribonuclease H"/>
    <property type="match status" value="1"/>
</dbReference>
<feature type="compositionally biased region" description="Low complexity" evidence="8">
    <location>
        <begin position="1858"/>
        <end position="1882"/>
    </location>
</feature>
<dbReference type="PROSITE" id="PS50994">
    <property type="entry name" value="INTEGRASE"/>
    <property type="match status" value="1"/>
</dbReference>
<protein>
    <recommendedName>
        <fullName evidence="1">RNA-directed DNA polymerase</fullName>
        <ecNumber evidence="1">2.7.7.49</ecNumber>
    </recommendedName>
</protein>
<dbReference type="InterPro" id="IPR050951">
    <property type="entry name" value="Retrovirus_Pol_polyprotein"/>
</dbReference>
<evidence type="ECO:0000256" key="1">
    <source>
        <dbReference type="ARBA" id="ARBA00012493"/>
    </source>
</evidence>
<dbReference type="FunFam" id="3.10.20.370:FF:000001">
    <property type="entry name" value="Retrovirus-related Pol polyprotein from transposon 17.6-like protein"/>
    <property type="match status" value="1"/>
</dbReference>
<dbReference type="Pfam" id="PF00665">
    <property type="entry name" value="rve"/>
    <property type="match status" value="1"/>
</dbReference>
<feature type="compositionally biased region" description="Low complexity" evidence="8">
    <location>
        <begin position="1815"/>
        <end position="1836"/>
    </location>
</feature>
<dbReference type="InterPro" id="IPR043128">
    <property type="entry name" value="Rev_trsase/Diguanyl_cyclase"/>
</dbReference>
<feature type="region of interest" description="Disordered" evidence="8">
    <location>
        <begin position="1850"/>
        <end position="1882"/>
    </location>
</feature>
<feature type="compositionally biased region" description="Basic residues" evidence="8">
    <location>
        <begin position="2330"/>
        <end position="2341"/>
    </location>
</feature>
<evidence type="ECO:0000313" key="10">
    <source>
        <dbReference type="EMBL" id="KAJ9546456.1"/>
    </source>
</evidence>
<organism evidence="10 11">
    <name type="scientific">Centaurea solstitialis</name>
    <name type="common">yellow star-thistle</name>
    <dbReference type="NCBI Taxonomy" id="347529"/>
    <lineage>
        <taxon>Eukaryota</taxon>
        <taxon>Viridiplantae</taxon>
        <taxon>Streptophyta</taxon>
        <taxon>Embryophyta</taxon>
        <taxon>Tracheophyta</taxon>
        <taxon>Spermatophyta</taxon>
        <taxon>Magnoliopsida</taxon>
        <taxon>eudicotyledons</taxon>
        <taxon>Gunneridae</taxon>
        <taxon>Pentapetalae</taxon>
        <taxon>asterids</taxon>
        <taxon>campanulids</taxon>
        <taxon>Asterales</taxon>
        <taxon>Asteraceae</taxon>
        <taxon>Carduoideae</taxon>
        <taxon>Cardueae</taxon>
        <taxon>Centaureinae</taxon>
        <taxon>Centaurea</taxon>
    </lineage>
</organism>
<dbReference type="InterPro" id="IPR000477">
    <property type="entry name" value="RT_dom"/>
</dbReference>
<sequence>MAGNPPPNPPPRENTIKIADDKDRGIRDYATPEFSLLNSSVLAANFTAQSFEPKQLMFTMLGTIGQFSGHNSDDPHLHLRSYLEVVDSFRARGVDQETMRLLFFTYSLKDKAKDWLSSQPPHSITSWDDLVTKFLKKYFPPTRNAKLRNAISMFSQEPDESVSDAWERYKDLLRKCPHHGIPHCIQLETFYNALSSTDKDPRKLPRKSVSSTQDLDAIASLNAQIVALTNLVKNNLKPNQTIPSGNEMCANCEEDHPIEDCPENPASVNYVGNNPKYNPYSQTYNPGWRDHPHLSYKSNNVQQPFGGSSGQNRPHNSAGFGQNRQQQQQYHQNAQTGQTHHTDQQFCDTHTQGYMNQTNATLRGLETQMSQLANEVSELKGRPPGTLPSNTEIPRNGSKEFVKAVTLRRSDGLVDIPITQSGEETSHAFDKNKFPILFPPTKITPSGPNVSSTSVSPPKVSSAPAVLEPVVLQPPPTTTITTSKGKKSQQPEPDLRDLPFPGRLKNKNMDKQFKKFLDIFKQLHINIPLVEALEQMPNYVKFLKDILSKKRKLNEFETVALTQECSAILTCKIPPKLKDPGSFTIPCSIGGQEVGLALCDLGASINLMPLSIFNKLGIGEVRPTTVTLQLADRSIAYPKGKIEDILVKVDKFIFPADFIILDCEVDKKVPIILGRPFLATGRALIDVHKGELTMRVNDQQVTFNVFNSLKCSGGIEDCSAVSVIDTDLDLDLAECGEEYTTAVSDDLTFDDSLQEDVAAVFEQLDFKNRPSQPPSIVQPPELELKPLPSHLKYAYLLKDEKLPVIISSKLDLDQETKLLDLLRNHKRALGWTIADIRGISPSICQHKIILEENSVGKAQPQRRLNPMMKEVVKKEILKWLDAGIIYPISSSSWVSPVQCVPKKGGTTVISNDKNELIPTRTVTGWRICMDYRQLNLATKKDHFPLPFIDQMLDKLAGKEFFCFLDGYSGYNQIQIAPEDQEKTTFTCPYGTFAFRRMPFGLCNAPATFQRCMMSIFSDMIEDTMEVFMDDFSVIGTSFENCLVNLKRCLEKCESHDLILNWEKCHFMVQERIVLGHLVSPRGLEVDKAKLEVIMQLPEPSSVKGIRSFLGHAGFYRRFIKDFSKITKPLCNLLHVDQAFEFTSECKVAFEKIKKALVTTPIVVAPDWKLPFEVMCDASDWAVGAVLGQKREKIFHPIYYASKTLIDAQINYTTTEKELLAVVFAFDRFRSYLIGAKVIVHTDHSAIKYLMSKADAKPRLIRWVLLLQEFDLEIIDRKGTENQVADHLSRIEGKVSSGGNHEIKEIFPDEQILAIRHFQEETTPWYADLANYLASGLKPYDFKTQQFKRFLHESKQYIWDDPHLFKMGADQILKRCVPDWEQHSILQERHASPYGGHFGGQRTAAKILQSGFFWPTIFKDSFEFVKKCDRCQRTGNVSQRNEMPLNNILEVELFDVWGIDFMGPFPMSFHNQYVLVAVDYVSKWVEAIACPRNDAKTVINFLHKNIFVRFGTPRALISDEGTHFVNRMLSAVLNKYNIQHRIATAYHPQTNGLAELSNREIKSILEKVVKPTRKNWSLKLDDALWAYRTAYKTPLDMSPYRLVFGKACHLPLELEYKAFWAIKELNMAEDAAGIKRKLQLVELDEVRFHAYENAKIYKQKTKVWHDRRINHLTFAEGQKVLLFNSRLKIFPGKLKSRWSGPFTIDKVGLYGTIDLINPQDGSTFRVNGHRVKHYLPEGLKFVKVTTKPSHHPPPFRFLMARKKAVVTAGQITGDTTEPPPATTEAPPSSTVTPTTVAPSQPLPQPAVVSQPPSHTPSPFASPSHAAPTGYGSGYDSPSGGFTRRAIIASRRGSLHRHPPTAFSTSAAATTPATQPSTTPPAATVGEITRSIISRAIATLSNPTIVAIATIPISNPNPLAGRTLEGTSPTTAVLHPDVVERMEALMPTPNPRISPTHATSVSTIRAEESSPESPPVTRDFVSTFDSNPLTDTMEENEAQTKAVDKGKAKKVVVPREGPRRSQRLAAVGTSHSGPGMLSSPSSDDDPAFVTQEVPFESSTDSDASLVPEPKKKTKKRKKPPGKASGRERQMVNERSFHKSLIEYYPRIFDHLTFQRWNDMIPTPVPINKTLVREVFDILANTEGDEPTVRGVPIICSPDIINNLLGLTPPADCWYQRFVTQGISFEQEREMERLLLKDGRTWHVERNQAIMRPYDLEFVPSLWFQYVRHNLIPTKHDSSLPKERVIMMYCIFKNLEVNMGPIVRTMLDDHATQPTTTIIFPGLITRMCRHFGVPTLPTDRVYSSPSQIDLGTIRHMVTHNPEFAPQAMPAPPPHRKGRTRRRQRPSSARPYPHSQSEPEAANDSEAGPSTQPVLTHVRGNLDDFSIRLSRLERYLGVPEGSVIPQTAPSTAAAATVPPDPPATSVDINMDATADVLETDP</sequence>
<feature type="region of interest" description="Disordered" evidence="8">
    <location>
        <begin position="2319"/>
        <end position="2374"/>
    </location>
</feature>
<dbReference type="CDD" id="cd09274">
    <property type="entry name" value="RNase_HI_RT_Ty3"/>
    <property type="match status" value="1"/>
</dbReference>
<keyword evidence="7" id="KW-0695">RNA-directed DNA polymerase</keyword>
<feature type="region of interest" description="Disordered" evidence="8">
    <location>
        <begin position="377"/>
        <end position="397"/>
    </location>
</feature>
<dbReference type="Gene3D" id="3.30.70.270">
    <property type="match status" value="2"/>
</dbReference>
<feature type="compositionally biased region" description="Polar residues" evidence="8">
    <location>
        <begin position="296"/>
        <end position="315"/>
    </location>
</feature>
<dbReference type="Gene3D" id="3.10.10.10">
    <property type="entry name" value="HIV Type 1 Reverse Transcriptase, subunit A, domain 1"/>
    <property type="match status" value="1"/>
</dbReference>
<keyword evidence="3" id="KW-0548">Nucleotidyltransferase</keyword>
<evidence type="ECO:0000256" key="3">
    <source>
        <dbReference type="ARBA" id="ARBA00022695"/>
    </source>
</evidence>
<dbReference type="Pfam" id="PF17921">
    <property type="entry name" value="Integrase_H2C2"/>
    <property type="match status" value="1"/>
</dbReference>
<dbReference type="Pfam" id="PF17917">
    <property type="entry name" value="RT_RNaseH"/>
    <property type="match status" value="1"/>
</dbReference>
<feature type="compositionally biased region" description="Low complexity" evidence="8">
    <location>
        <begin position="322"/>
        <end position="338"/>
    </location>
</feature>
<feature type="region of interest" description="Disordered" evidence="8">
    <location>
        <begin position="1770"/>
        <end position="1836"/>
    </location>
</feature>
<dbReference type="InterPro" id="IPR036397">
    <property type="entry name" value="RNaseH_sf"/>
</dbReference>
<dbReference type="CDD" id="cd01647">
    <property type="entry name" value="RT_LTR"/>
    <property type="match status" value="1"/>
</dbReference>
<evidence type="ECO:0000256" key="4">
    <source>
        <dbReference type="ARBA" id="ARBA00022722"/>
    </source>
</evidence>
<dbReference type="SUPFAM" id="SSF53098">
    <property type="entry name" value="Ribonuclease H-like"/>
    <property type="match status" value="1"/>
</dbReference>
<dbReference type="InterPro" id="IPR005162">
    <property type="entry name" value="Retrotrans_gag_dom"/>
</dbReference>
<keyword evidence="2" id="KW-0808">Transferase</keyword>
<evidence type="ECO:0000256" key="6">
    <source>
        <dbReference type="ARBA" id="ARBA00022801"/>
    </source>
</evidence>
<feature type="domain" description="Integrase catalytic" evidence="9">
    <location>
        <begin position="1439"/>
        <end position="1606"/>
    </location>
</feature>
<dbReference type="EC" id="2.7.7.49" evidence="1"/>
<evidence type="ECO:0000256" key="2">
    <source>
        <dbReference type="ARBA" id="ARBA00022679"/>
    </source>
</evidence>
<dbReference type="Gene3D" id="2.40.70.10">
    <property type="entry name" value="Acid Proteases"/>
    <property type="match status" value="1"/>
</dbReference>
<evidence type="ECO:0000256" key="5">
    <source>
        <dbReference type="ARBA" id="ARBA00022759"/>
    </source>
</evidence>
<proteinExistence type="predicted"/>
<dbReference type="InterPro" id="IPR046796">
    <property type="entry name" value="Transposase_32_dom"/>
</dbReference>
<comment type="caution">
    <text evidence="10">The sequence shown here is derived from an EMBL/GenBank/DDBJ whole genome shotgun (WGS) entry which is preliminary data.</text>
</comment>
<keyword evidence="4" id="KW-0540">Nuclease</keyword>
<dbReference type="GO" id="GO:0004519">
    <property type="term" value="F:endonuclease activity"/>
    <property type="evidence" value="ECO:0007669"/>
    <property type="project" value="UniProtKB-KW"/>
</dbReference>
<evidence type="ECO:0000313" key="11">
    <source>
        <dbReference type="Proteomes" id="UP001172457"/>
    </source>
</evidence>
<evidence type="ECO:0000256" key="7">
    <source>
        <dbReference type="ARBA" id="ARBA00022918"/>
    </source>
</evidence>
<dbReference type="GO" id="GO:0003676">
    <property type="term" value="F:nucleic acid binding"/>
    <property type="evidence" value="ECO:0007669"/>
    <property type="project" value="InterPro"/>
</dbReference>
<dbReference type="SUPFAM" id="SSF56672">
    <property type="entry name" value="DNA/RNA polymerases"/>
    <property type="match status" value="1"/>
</dbReference>
<dbReference type="Pfam" id="PF00078">
    <property type="entry name" value="RVT_1"/>
    <property type="match status" value="1"/>
</dbReference>
<feature type="compositionally biased region" description="Basic residues" evidence="8">
    <location>
        <begin position="2069"/>
        <end position="2078"/>
    </location>
</feature>
<feature type="compositionally biased region" description="Low complexity" evidence="8">
    <location>
        <begin position="1781"/>
        <end position="1798"/>
    </location>
</feature>
<dbReference type="InterPro" id="IPR041373">
    <property type="entry name" value="RT_RNaseH"/>
</dbReference>
<dbReference type="InterPro" id="IPR012337">
    <property type="entry name" value="RNaseH-like_sf"/>
</dbReference>
<gene>
    <name evidence="10" type="ORF">OSB04_018999</name>
</gene>
<dbReference type="InterPro" id="IPR041588">
    <property type="entry name" value="Integrase_H2C2"/>
</dbReference>
<feature type="region of interest" description="Disordered" evidence="8">
    <location>
        <begin position="281"/>
        <end position="344"/>
    </location>
</feature>
<feature type="region of interest" description="Disordered" evidence="8">
    <location>
        <begin position="1945"/>
        <end position="2088"/>
    </location>
</feature>
<dbReference type="Proteomes" id="UP001172457">
    <property type="component" value="Chromosome 5"/>
</dbReference>
<dbReference type="EMBL" id="JARYMX010000005">
    <property type="protein sequence ID" value="KAJ9546456.1"/>
    <property type="molecule type" value="Genomic_DNA"/>
</dbReference>
<dbReference type="InterPro" id="IPR021109">
    <property type="entry name" value="Peptidase_aspartic_dom_sf"/>
</dbReference>
<evidence type="ECO:0000259" key="9">
    <source>
        <dbReference type="PROSITE" id="PS50994"/>
    </source>
</evidence>